<dbReference type="HAMAP" id="MF_00484">
    <property type="entry name" value="Glycogen_synth"/>
    <property type="match status" value="1"/>
</dbReference>
<proteinExistence type="inferred from homology"/>
<dbReference type="Pfam" id="PF08323">
    <property type="entry name" value="Glyco_transf_5"/>
    <property type="match status" value="1"/>
</dbReference>
<name>A0A1F8DVC1_9BACT</name>
<evidence type="ECO:0000256" key="7">
    <source>
        <dbReference type="HAMAP-Rule" id="MF_00484"/>
    </source>
</evidence>
<evidence type="ECO:0000256" key="4">
    <source>
        <dbReference type="ARBA" id="ARBA00022676"/>
    </source>
</evidence>
<dbReference type="NCBIfam" id="TIGR02095">
    <property type="entry name" value="glgA"/>
    <property type="match status" value="1"/>
</dbReference>
<reference evidence="10 11" key="1">
    <citation type="journal article" date="2016" name="Nat. Commun.">
        <title>Thousands of microbial genomes shed light on interconnected biogeochemical processes in an aquifer system.</title>
        <authorList>
            <person name="Anantharaman K."/>
            <person name="Brown C.T."/>
            <person name="Hug L.A."/>
            <person name="Sharon I."/>
            <person name="Castelle C.J."/>
            <person name="Probst A.J."/>
            <person name="Thomas B.C."/>
            <person name="Singh A."/>
            <person name="Wilkins M.J."/>
            <person name="Karaoz U."/>
            <person name="Brodie E.L."/>
            <person name="Williams K.H."/>
            <person name="Hubbard S.S."/>
            <person name="Banfield J.F."/>
        </authorList>
    </citation>
    <scope>NUCLEOTIDE SEQUENCE [LARGE SCALE GENOMIC DNA]</scope>
</reference>
<comment type="function">
    <text evidence="2 7">Synthesizes alpha-1,4-glucan chains using ADP-glucose.</text>
</comment>
<dbReference type="Pfam" id="PF00534">
    <property type="entry name" value="Glycos_transf_1"/>
    <property type="match status" value="1"/>
</dbReference>
<evidence type="ECO:0000256" key="6">
    <source>
        <dbReference type="ARBA" id="ARBA00023056"/>
    </source>
</evidence>
<keyword evidence="6 7" id="KW-0320">Glycogen biosynthesis</keyword>
<feature type="domain" description="Glycosyl transferase family 1" evidence="8">
    <location>
        <begin position="306"/>
        <end position="455"/>
    </location>
</feature>
<comment type="similarity">
    <text evidence="3 7">Belongs to the glycosyltransferase 1 family. Bacterial/plant glycogen synthase subfamily.</text>
</comment>
<dbReference type="GO" id="GO:0004373">
    <property type="term" value="F:alpha-1,4-glucan glucosyltransferase (UDP-glucose donor) activity"/>
    <property type="evidence" value="ECO:0007669"/>
    <property type="project" value="InterPro"/>
</dbReference>
<protein>
    <recommendedName>
        <fullName evidence="7">Glycogen synthase</fullName>
        <ecNumber evidence="7">2.4.1.21</ecNumber>
    </recommendedName>
    <alternativeName>
        <fullName evidence="7">Starch [bacterial glycogen] synthase</fullName>
    </alternativeName>
</protein>
<dbReference type="InterPro" id="IPR011835">
    <property type="entry name" value="GS/SS"/>
</dbReference>
<dbReference type="EMBL" id="MGIR01000001">
    <property type="protein sequence ID" value="OGM91735.1"/>
    <property type="molecule type" value="Genomic_DNA"/>
</dbReference>
<dbReference type="UniPathway" id="UPA00164"/>
<accession>A0A1F8DVC1</accession>
<evidence type="ECO:0000256" key="5">
    <source>
        <dbReference type="ARBA" id="ARBA00022679"/>
    </source>
</evidence>
<dbReference type="STRING" id="1802557.A3A20_02260"/>
<dbReference type="EC" id="2.4.1.21" evidence="7"/>
<evidence type="ECO:0000259" key="8">
    <source>
        <dbReference type="Pfam" id="PF00534"/>
    </source>
</evidence>
<organism evidence="10 11">
    <name type="scientific">Candidatus Wolfebacteria bacterium RIFCSPLOWO2_01_FULL_45_19</name>
    <dbReference type="NCBI Taxonomy" id="1802557"/>
    <lineage>
        <taxon>Bacteria</taxon>
        <taxon>Candidatus Wolfeibacteriota</taxon>
    </lineage>
</organism>
<dbReference type="Gene3D" id="3.40.50.2000">
    <property type="entry name" value="Glycogen Phosphorylase B"/>
    <property type="match status" value="2"/>
</dbReference>
<evidence type="ECO:0000313" key="11">
    <source>
        <dbReference type="Proteomes" id="UP000178946"/>
    </source>
</evidence>
<keyword evidence="4 7" id="KW-0328">Glycosyltransferase</keyword>
<dbReference type="PANTHER" id="PTHR45825">
    <property type="entry name" value="GRANULE-BOUND STARCH SYNTHASE 1, CHLOROPLASTIC/AMYLOPLASTIC"/>
    <property type="match status" value="1"/>
</dbReference>
<comment type="caution">
    <text evidence="10">The sequence shown here is derived from an EMBL/GenBank/DDBJ whole genome shotgun (WGS) entry which is preliminary data.</text>
</comment>
<sequence>MASFIPSIPSIFGKKAAKILFISPEAAPFVKVGGLGEVMRALPKALRELGYDARVLTPKYASMNLENFPLTKIYEGLEFVPEELDPHGLFVCNVLQNESEEDVVAYFLENMEYFEKRANVYGYADDTVRWVLLCKAALEFIKQSDWVPDIIVTNDWQTGFLPDFLKHSYHQHRKLSGIKTMFIIHNLNFQGMFDHRFLSETDYDSGQAAIPELGDPNILKLNGMRRGIMWSDLIVTVSPTYSKEILTTDFGEGLNELLKEKRSVLFGVLNGIDYDIYNPQKDKLIPHPFSYNNLEKRALNKTALQEKFNLKVDPRKFVIGIVSRMDEQKGFELIMQICNPLFENVDFQMVVVGGGDNKYRLFFQEMEKKYPGRFGGHYFYDEILPRLVFAGADAILVPSRFEPSGLVQMEAMRYGAIPIVRHVGGLADSVRDFDGEQGDGFVFNNYDPYALLVAIVRAKETFSNKKTWTTIVSHSMQNDFSWKKSAQDYDKLFNILLDKK</sequence>
<dbReference type="InterPro" id="IPR013534">
    <property type="entry name" value="Starch_synth_cat_dom"/>
</dbReference>
<dbReference type="SUPFAM" id="SSF53756">
    <property type="entry name" value="UDP-Glycosyltransferase/glycogen phosphorylase"/>
    <property type="match status" value="1"/>
</dbReference>
<evidence type="ECO:0000313" key="10">
    <source>
        <dbReference type="EMBL" id="OGM91735.1"/>
    </source>
</evidence>
<evidence type="ECO:0000256" key="1">
    <source>
        <dbReference type="ARBA" id="ARBA00001478"/>
    </source>
</evidence>
<evidence type="ECO:0000256" key="3">
    <source>
        <dbReference type="ARBA" id="ARBA00010281"/>
    </source>
</evidence>
<dbReference type="GO" id="GO:0005978">
    <property type="term" value="P:glycogen biosynthetic process"/>
    <property type="evidence" value="ECO:0007669"/>
    <property type="project" value="UniProtKB-UniRule"/>
</dbReference>
<evidence type="ECO:0000259" key="9">
    <source>
        <dbReference type="Pfam" id="PF08323"/>
    </source>
</evidence>
<gene>
    <name evidence="7" type="primary">glgA</name>
    <name evidence="10" type="ORF">A3A20_02260</name>
</gene>
<dbReference type="InterPro" id="IPR001296">
    <property type="entry name" value="Glyco_trans_1"/>
</dbReference>
<feature type="binding site" evidence="7">
    <location>
        <position position="31"/>
    </location>
    <ligand>
        <name>ADP-alpha-D-glucose</name>
        <dbReference type="ChEBI" id="CHEBI:57498"/>
    </ligand>
</feature>
<dbReference type="GO" id="GO:0009011">
    <property type="term" value="F:alpha-1,4-glucan glucosyltransferase (ADP-glucose donor) activity"/>
    <property type="evidence" value="ECO:0007669"/>
    <property type="project" value="UniProtKB-UniRule"/>
</dbReference>
<dbReference type="CDD" id="cd03791">
    <property type="entry name" value="GT5_Glycogen_synthase_DULL1-like"/>
    <property type="match status" value="1"/>
</dbReference>
<dbReference type="PANTHER" id="PTHR45825:SF11">
    <property type="entry name" value="ALPHA AMYLASE DOMAIN-CONTAINING PROTEIN"/>
    <property type="match status" value="1"/>
</dbReference>
<evidence type="ECO:0000256" key="2">
    <source>
        <dbReference type="ARBA" id="ARBA00002764"/>
    </source>
</evidence>
<comment type="catalytic activity">
    <reaction evidence="1 7">
        <text>[(1-&gt;4)-alpha-D-glucosyl](n) + ADP-alpha-D-glucose = [(1-&gt;4)-alpha-D-glucosyl](n+1) + ADP + H(+)</text>
        <dbReference type="Rhea" id="RHEA:18189"/>
        <dbReference type="Rhea" id="RHEA-COMP:9584"/>
        <dbReference type="Rhea" id="RHEA-COMP:9587"/>
        <dbReference type="ChEBI" id="CHEBI:15378"/>
        <dbReference type="ChEBI" id="CHEBI:15444"/>
        <dbReference type="ChEBI" id="CHEBI:57498"/>
        <dbReference type="ChEBI" id="CHEBI:456216"/>
        <dbReference type="EC" id="2.4.1.21"/>
    </reaction>
</comment>
<keyword evidence="5 7" id="KW-0808">Transferase</keyword>
<dbReference type="Proteomes" id="UP000178946">
    <property type="component" value="Unassembled WGS sequence"/>
</dbReference>
<dbReference type="AlphaFoldDB" id="A0A1F8DVC1"/>
<feature type="domain" description="Starch synthase catalytic" evidence="9">
    <location>
        <begin position="18"/>
        <end position="260"/>
    </location>
</feature>
<comment type="pathway">
    <text evidence="7">Glycan biosynthesis; glycogen biosynthesis.</text>
</comment>